<reference evidence="3" key="1">
    <citation type="journal article" date="2014" name="Science">
        <title>Ancient hybridizations among the ancestral genomes of bread wheat.</title>
        <authorList>
            <consortium name="International Wheat Genome Sequencing Consortium,"/>
            <person name="Marcussen T."/>
            <person name="Sandve S.R."/>
            <person name="Heier L."/>
            <person name="Spannagl M."/>
            <person name="Pfeifer M."/>
            <person name="Jakobsen K.S."/>
            <person name="Wulff B.B."/>
            <person name="Steuernagel B."/>
            <person name="Mayer K.F."/>
            <person name="Olsen O.A."/>
        </authorList>
    </citation>
    <scope>NUCLEOTIDE SEQUENCE [LARGE SCALE GENOMIC DNA]</scope>
    <source>
        <strain evidence="3">cv. AL8/78</strain>
    </source>
</reference>
<reference evidence="2" key="5">
    <citation type="journal article" date="2021" name="G3 (Bethesda)">
        <title>Aegilops tauschii genome assembly Aet v5.0 features greater sequence contiguity and improved annotation.</title>
        <authorList>
            <person name="Wang L."/>
            <person name="Zhu T."/>
            <person name="Rodriguez J.C."/>
            <person name="Deal K.R."/>
            <person name="Dubcovsky J."/>
            <person name="McGuire P.E."/>
            <person name="Lux T."/>
            <person name="Spannagl M."/>
            <person name="Mayer K.F.X."/>
            <person name="Baldrich P."/>
            <person name="Meyers B.C."/>
            <person name="Huo N."/>
            <person name="Gu Y.Q."/>
            <person name="Zhou H."/>
            <person name="Devos K.M."/>
            <person name="Bennetzen J.L."/>
            <person name="Unver T."/>
            <person name="Budak H."/>
            <person name="Gulick P.J."/>
            <person name="Galiba G."/>
            <person name="Kalapos B."/>
            <person name="Nelson D.R."/>
            <person name="Li P."/>
            <person name="You F.M."/>
            <person name="Luo M.C."/>
            <person name="Dvorak J."/>
        </authorList>
    </citation>
    <scope>NUCLEOTIDE SEQUENCE [LARGE SCALE GENOMIC DNA]</scope>
    <source>
        <strain evidence="2">cv. AL8/78</strain>
    </source>
</reference>
<reference evidence="2" key="4">
    <citation type="submission" date="2019-03" db="UniProtKB">
        <authorList>
            <consortium name="EnsemblPlants"/>
        </authorList>
    </citation>
    <scope>IDENTIFICATION</scope>
</reference>
<accession>A0A453J305</accession>
<reference evidence="3" key="2">
    <citation type="journal article" date="2017" name="Nat. Plants">
        <title>The Aegilops tauschii genome reveals multiple impacts of transposons.</title>
        <authorList>
            <person name="Zhao G."/>
            <person name="Zou C."/>
            <person name="Li K."/>
            <person name="Wang K."/>
            <person name="Li T."/>
            <person name="Gao L."/>
            <person name="Zhang X."/>
            <person name="Wang H."/>
            <person name="Yang Z."/>
            <person name="Liu X."/>
            <person name="Jiang W."/>
            <person name="Mao L."/>
            <person name="Kong X."/>
            <person name="Jiao Y."/>
            <person name="Jia J."/>
        </authorList>
    </citation>
    <scope>NUCLEOTIDE SEQUENCE [LARGE SCALE GENOMIC DNA]</scope>
    <source>
        <strain evidence="3">cv. AL8/78</strain>
    </source>
</reference>
<feature type="compositionally biased region" description="Low complexity" evidence="1">
    <location>
        <begin position="73"/>
        <end position="95"/>
    </location>
</feature>
<keyword evidence="3" id="KW-1185">Reference proteome</keyword>
<dbReference type="AlphaFoldDB" id="A0A453J305"/>
<proteinExistence type="predicted"/>
<evidence type="ECO:0000313" key="2">
    <source>
        <dbReference type="EnsemblPlants" id="AET4Gv20770500.1"/>
    </source>
</evidence>
<feature type="compositionally biased region" description="Low complexity" evidence="1">
    <location>
        <begin position="52"/>
        <end position="62"/>
    </location>
</feature>
<feature type="region of interest" description="Disordered" evidence="1">
    <location>
        <begin position="31"/>
        <end position="145"/>
    </location>
</feature>
<reference evidence="2" key="3">
    <citation type="journal article" date="2017" name="Nature">
        <title>Genome sequence of the progenitor of the wheat D genome Aegilops tauschii.</title>
        <authorList>
            <person name="Luo M.C."/>
            <person name="Gu Y.Q."/>
            <person name="Puiu D."/>
            <person name="Wang H."/>
            <person name="Twardziok S.O."/>
            <person name="Deal K.R."/>
            <person name="Huo N."/>
            <person name="Zhu T."/>
            <person name="Wang L."/>
            <person name="Wang Y."/>
            <person name="McGuire P.E."/>
            <person name="Liu S."/>
            <person name="Long H."/>
            <person name="Ramasamy R.K."/>
            <person name="Rodriguez J.C."/>
            <person name="Van S.L."/>
            <person name="Yuan L."/>
            <person name="Wang Z."/>
            <person name="Xia Z."/>
            <person name="Xiao L."/>
            <person name="Anderson O.D."/>
            <person name="Ouyang S."/>
            <person name="Liang Y."/>
            <person name="Zimin A.V."/>
            <person name="Pertea G."/>
            <person name="Qi P."/>
            <person name="Bennetzen J.L."/>
            <person name="Dai X."/>
            <person name="Dawson M.W."/>
            <person name="Muller H.G."/>
            <person name="Kugler K."/>
            <person name="Rivarola-Duarte L."/>
            <person name="Spannagl M."/>
            <person name="Mayer K.F.X."/>
            <person name="Lu F.H."/>
            <person name="Bevan M.W."/>
            <person name="Leroy P."/>
            <person name="Li P."/>
            <person name="You F.M."/>
            <person name="Sun Q."/>
            <person name="Liu Z."/>
            <person name="Lyons E."/>
            <person name="Wicker T."/>
            <person name="Salzberg S.L."/>
            <person name="Devos K.M."/>
            <person name="Dvorak J."/>
        </authorList>
    </citation>
    <scope>NUCLEOTIDE SEQUENCE [LARGE SCALE GENOMIC DNA]</scope>
    <source>
        <strain evidence="2">cv. AL8/78</strain>
    </source>
</reference>
<organism evidence="2 3">
    <name type="scientific">Aegilops tauschii subsp. strangulata</name>
    <name type="common">Goatgrass</name>
    <dbReference type="NCBI Taxonomy" id="200361"/>
    <lineage>
        <taxon>Eukaryota</taxon>
        <taxon>Viridiplantae</taxon>
        <taxon>Streptophyta</taxon>
        <taxon>Embryophyta</taxon>
        <taxon>Tracheophyta</taxon>
        <taxon>Spermatophyta</taxon>
        <taxon>Magnoliopsida</taxon>
        <taxon>Liliopsida</taxon>
        <taxon>Poales</taxon>
        <taxon>Poaceae</taxon>
        <taxon>BOP clade</taxon>
        <taxon>Pooideae</taxon>
        <taxon>Triticodae</taxon>
        <taxon>Triticeae</taxon>
        <taxon>Triticinae</taxon>
        <taxon>Aegilops</taxon>
    </lineage>
</organism>
<sequence>RGRVDKYHHRVLRVGARGRAALGHQIYSSLRHRAIKPAQSTPGKPYARSSHAHSPLPHPHLAGNPASPRNRPRVSLPLPHSLSLSLSLPLRPSGRSKSEQGRETDGRPASKPGFDLDSCFLQEPSGADGPPARPESVWISFRPAG</sequence>
<protein>
    <submittedName>
        <fullName evidence="2">Uncharacterized protein</fullName>
    </submittedName>
</protein>
<evidence type="ECO:0000256" key="1">
    <source>
        <dbReference type="SAM" id="MobiDB-lite"/>
    </source>
</evidence>
<dbReference type="Gramene" id="AET4Gv20770500.1">
    <property type="protein sequence ID" value="AET4Gv20770500.1"/>
    <property type="gene ID" value="AET4Gv20770500"/>
</dbReference>
<feature type="compositionally biased region" description="Basic and acidic residues" evidence="1">
    <location>
        <begin position="96"/>
        <end position="108"/>
    </location>
</feature>
<name>A0A453J305_AEGTS</name>
<evidence type="ECO:0000313" key="3">
    <source>
        <dbReference type="Proteomes" id="UP000015105"/>
    </source>
</evidence>
<dbReference type="Proteomes" id="UP000015105">
    <property type="component" value="Chromosome 4D"/>
</dbReference>
<dbReference type="EnsemblPlants" id="AET4Gv20770500.1">
    <property type="protein sequence ID" value="AET4Gv20770500.1"/>
    <property type="gene ID" value="AET4Gv20770500"/>
</dbReference>